<keyword evidence="2" id="KW-0808">Transferase</keyword>
<evidence type="ECO:0000256" key="5">
    <source>
        <dbReference type="ARBA" id="ARBA00022840"/>
    </source>
</evidence>
<sequence>MGLFSCFASPRIEESRQPPQRQSGVHKAADAHALASKHQSTPATAELSQKSSARLTPKLRPPPPGKDTRDPLGKHPSCCYRKIRSLNDGSSGFVQLAEEINTKQQVAIKFLERGSRAIIDADREICNLRLCCMHPFIIRFKEAFLTEDYLAIVSEYAPLGDLADYIDSERIETALYTRGLPEAQAQRLFQQMVMAVDFCHRKGIVNRDLKLENVLLLPPNKADSSSTLTAKLCDFGFSKDEAVDSICKTACGTPEYVAPEVLLQSSSNATGDSYSGRTADMWSLGVMLYVMLTGTYPFREASETWLPITAKLKAMFPRIVKGQFSKPDWVSPTCLNLLEGLLCTSPEKRLTVSNVMEHPWFLEGLASGATAVNSNLLQVSDLLLTSFVSQSEDQILSLVKAAWRKPGGSKSNSSGCPSLSLAPAQAAVQPQSRTSPTLASKSAPQTPAHMHGHGAQRWTLPAAHCADHLDGAMLHNQRVQFTPERPSLSSPPSHHSSPSYASSSGGASTVKPVSPAVSSTTSNLARACEEAAQGSSQGSFQYDDLIDDAIDSRCSSGASQSSQHSTGKANRKPPVAMPPSPRRPSDSKKAHSHFSKKHQHDPTPSSRQTQQQLSGNNSSRAEKVSPFSLVQPAKGMMTPGDVKVPAHVKLPPEIAANAGAPACTTPDLVMPRNVRQASATTSVGSLQAADSASSSFLGSSTDTPAATKAPVPAVKAARVVF</sequence>
<feature type="compositionally biased region" description="Low complexity" evidence="6">
    <location>
        <begin position="552"/>
        <end position="565"/>
    </location>
</feature>
<keyword evidence="3" id="KW-0547">Nucleotide-binding</keyword>
<feature type="domain" description="Protein kinase" evidence="7">
    <location>
        <begin position="80"/>
        <end position="361"/>
    </location>
</feature>
<dbReference type="Proteomes" id="UP001465755">
    <property type="component" value="Unassembled WGS sequence"/>
</dbReference>
<dbReference type="GO" id="GO:0004674">
    <property type="term" value="F:protein serine/threonine kinase activity"/>
    <property type="evidence" value="ECO:0007669"/>
    <property type="project" value="UniProtKB-KW"/>
</dbReference>
<comment type="caution">
    <text evidence="8">The sequence shown here is derived from an EMBL/GenBank/DDBJ whole genome shotgun (WGS) entry which is preliminary data.</text>
</comment>
<evidence type="ECO:0000313" key="8">
    <source>
        <dbReference type="EMBL" id="KAK9792998.1"/>
    </source>
</evidence>
<evidence type="ECO:0000259" key="7">
    <source>
        <dbReference type="PROSITE" id="PS50011"/>
    </source>
</evidence>
<keyword evidence="5" id="KW-0067">ATP-binding</keyword>
<feature type="region of interest" description="Disordered" evidence="6">
    <location>
        <begin position="405"/>
        <end position="454"/>
    </location>
</feature>
<name>A0AAW1NSP4_9CHLO</name>
<protein>
    <recommendedName>
        <fullName evidence="7">Protein kinase domain-containing protein</fullName>
    </recommendedName>
</protein>
<dbReference type="EMBL" id="JALJOQ010000155">
    <property type="protein sequence ID" value="KAK9792998.1"/>
    <property type="molecule type" value="Genomic_DNA"/>
</dbReference>
<reference evidence="8 9" key="1">
    <citation type="journal article" date="2024" name="Nat. Commun.">
        <title>Phylogenomics reveals the evolutionary origins of lichenization in chlorophyte algae.</title>
        <authorList>
            <person name="Puginier C."/>
            <person name="Libourel C."/>
            <person name="Otte J."/>
            <person name="Skaloud P."/>
            <person name="Haon M."/>
            <person name="Grisel S."/>
            <person name="Petersen M."/>
            <person name="Berrin J.G."/>
            <person name="Delaux P.M."/>
            <person name="Dal Grande F."/>
            <person name="Keller J."/>
        </authorList>
    </citation>
    <scope>NUCLEOTIDE SEQUENCE [LARGE SCALE GENOMIC DNA]</scope>
    <source>
        <strain evidence="8 9">SAG 2036</strain>
    </source>
</reference>
<dbReference type="PROSITE" id="PS50011">
    <property type="entry name" value="PROTEIN_KINASE_DOM"/>
    <property type="match status" value="1"/>
</dbReference>
<gene>
    <name evidence="8" type="ORF">WJX73_004517</name>
</gene>
<evidence type="ECO:0000256" key="4">
    <source>
        <dbReference type="ARBA" id="ARBA00022777"/>
    </source>
</evidence>
<feature type="region of interest" description="Disordered" evidence="6">
    <location>
        <begin position="482"/>
        <end position="517"/>
    </location>
</feature>
<feature type="region of interest" description="Disordered" evidence="6">
    <location>
        <begin position="552"/>
        <end position="624"/>
    </location>
</feature>
<dbReference type="SMART" id="SM00220">
    <property type="entry name" value="S_TKc"/>
    <property type="match status" value="1"/>
</dbReference>
<proteinExistence type="predicted"/>
<feature type="compositionally biased region" description="Polar residues" evidence="6">
    <location>
        <begin position="602"/>
        <end position="619"/>
    </location>
</feature>
<evidence type="ECO:0000256" key="6">
    <source>
        <dbReference type="SAM" id="MobiDB-lite"/>
    </source>
</evidence>
<dbReference type="GO" id="GO:0035556">
    <property type="term" value="P:intracellular signal transduction"/>
    <property type="evidence" value="ECO:0007669"/>
    <property type="project" value="TreeGrafter"/>
</dbReference>
<dbReference type="PANTHER" id="PTHR24346:SF82">
    <property type="entry name" value="KP78A-RELATED"/>
    <property type="match status" value="1"/>
</dbReference>
<dbReference type="GO" id="GO:0005524">
    <property type="term" value="F:ATP binding"/>
    <property type="evidence" value="ECO:0007669"/>
    <property type="project" value="UniProtKB-KW"/>
</dbReference>
<accession>A0AAW1NSP4</accession>
<dbReference type="InterPro" id="IPR000719">
    <property type="entry name" value="Prot_kinase_dom"/>
</dbReference>
<keyword evidence="1" id="KW-0723">Serine/threonine-protein kinase</keyword>
<organism evidence="8 9">
    <name type="scientific">Symbiochloris irregularis</name>
    <dbReference type="NCBI Taxonomy" id="706552"/>
    <lineage>
        <taxon>Eukaryota</taxon>
        <taxon>Viridiplantae</taxon>
        <taxon>Chlorophyta</taxon>
        <taxon>core chlorophytes</taxon>
        <taxon>Trebouxiophyceae</taxon>
        <taxon>Trebouxiales</taxon>
        <taxon>Trebouxiaceae</taxon>
        <taxon>Symbiochloris</taxon>
    </lineage>
</organism>
<evidence type="ECO:0000256" key="2">
    <source>
        <dbReference type="ARBA" id="ARBA00022679"/>
    </source>
</evidence>
<dbReference type="Gene3D" id="1.10.510.10">
    <property type="entry name" value="Transferase(Phosphotransferase) domain 1"/>
    <property type="match status" value="1"/>
</dbReference>
<feature type="compositionally biased region" description="Polar residues" evidence="6">
    <location>
        <begin position="37"/>
        <end position="54"/>
    </location>
</feature>
<dbReference type="Pfam" id="PF00069">
    <property type="entry name" value="Pkinase"/>
    <property type="match status" value="1"/>
</dbReference>
<feature type="compositionally biased region" description="Basic residues" evidence="6">
    <location>
        <begin position="590"/>
        <end position="599"/>
    </location>
</feature>
<feature type="compositionally biased region" description="Polar residues" evidence="6">
    <location>
        <begin position="428"/>
        <end position="445"/>
    </location>
</feature>
<feature type="compositionally biased region" description="Low complexity" evidence="6">
    <location>
        <begin position="486"/>
        <end position="508"/>
    </location>
</feature>
<evidence type="ECO:0000256" key="1">
    <source>
        <dbReference type="ARBA" id="ARBA00022527"/>
    </source>
</evidence>
<keyword evidence="4" id="KW-0418">Kinase</keyword>
<feature type="region of interest" description="Disordered" evidence="6">
    <location>
        <begin position="1"/>
        <end position="76"/>
    </location>
</feature>
<dbReference type="SUPFAM" id="SSF56112">
    <property type="entry name" value="Protein kinase-like (PK-like)"/>
    <property type="match status" value="1"/>
</dbReference>
<dbReference type="FunFam" id="1.10.510.10:FF:000571">
    <property type="entry name" value="Maternal embryonic leucine zipper kinase"/>
    <property type="match status" value="1"/>
</dbReference>
<dbReference type="AlphaFoldDB" id="A0AAW1NSP4"/>
<keyword evidence="9" id="KW-1185">Reference proteome</keyword>
<evidence type="ECO:0000313" key="9">
    <source>
        <dbReference type="Proteomes" id="UP001465755"/>
    </source>
</evidence>
<dbReference type="PANTHER" id="PTHR24346">
    <property type="entry name" value="MAP/MICROTUBULE AFFINITY-REGULATING KINASE"/>
    <property type="match status" value="1"/>
</dbReference>
<dbReference type="GO" id="GO:0005737">
    <property type="term" value="C:cytoplasm"/>
    <property type="evidence" value="ECO:0007669"/>
    <property type="project" value="TreeGrafter"/>
</dbReference>
<dbReference type="InterPro" id="IPR011009">
    <property type="entry name" value="Kinase-like_dom_sf"/>
</dbReference>
<evidence type="ECO:0000256" key="3">
    <source>
        <dbReference type="ARBA" id="ARBA00022741"/>
    </source>
</evidence>